<dbReference type="GO" id="GO:0015074">
    <property type="term" value="P:DNA integration"/>
    <property type="evidence" value="ECO:0007669"/>
    <property type="project" value="InterPro"/>
</dbReference>
<evidence type="ECO:0000313" key="16">
    <source>
        <dbReference type="Proteomes" id="UP000024635"/>
    </source>
</evidence>
<keyword evidence="11" id="KW-0472">Membrane</keyword>
<dbReference type="SUPFAM" id="SSF50630">
    <property type="entry name" value="Acid proteases"/>
    <property type="match status" value="1"/>
</dbReference>
<keyword evidence="3" id="KW-0548">Nucleotidyltransferase</keyword>
<evidence type="ECO:0000259" key="13">
    <source>
        <dbReference type="PROSITE" id="PS50878"/>
    </source>
</evidence>
<dbReference type="SUPFAM" id="SSF57756">
    <property type="entry name" value="Retrovirus zinc finger-like domains"/>
    <property type="match status" value="1"/>
</dbReference>
<dbReference type="EMBL" id="JARK01001474">
    <property type="protein sequence ID" value="EYB97729.1"/>
    <property type="molecule type" value="Genomic_DNA"/>
</dbReference>
<dbReference type="FunFam" id="3.10.20.370:FF:000001">
    <property type="entry name" value="Retrovirus-related Pol polyprotein from transposon 17.6-like protein"/>
    <property type="match status" value="1"/>
</dbReference>
<evidence type="ECO:0000256" key="5">
    <source>
        <dbReference type="ARBA" id="ARBA00022759"/>
    </source>
</evidence>
<comment type="caution">
    <text evidence="15">The sequence shown here is derived from an EMBL/GenBank/DDBJ whole genome shotgun (WGS) entry which is preliminary data.</text>
</comment>
<reference evidence="16" key="1">
    <citation type="journal article" date="2015" name="Nat. Genet.">
        <title>The genome and transcriptome of the zoonotic hookworm Ancylostoma ceylanicum identify infection-specific gene families.</title>
        <authorList>
            <person name="Schwarz E.M."/>
            <person name="Hu Y."/>
            <person name="Antoshechkin I."/>
            <person name="Miller M.M."/>
            <person name="Sternberg P.W."/>
            <person name="Aroian R.V."/>
        </authorList>
    </citation>
    <scope>NUCLEOTIDE SEQUENCE</scope>
    <source>
        <strain evidence="16">HY135</strain>
    </source>
</reference>
<dbReference type="Gene3D" id="3.30.420.10">
    <property type="entry name" value="Ribonuclease H-like superfamily/Ribonuclease H"/>
    <property type="match status" value="1"/>
</dbReference>
<dbReference type="SUPFAM" id="SSF53098">
    <property type="entry name" value="Ribonuclease H-like"/>
    <property type="match status" value="1"/>
</dbReference>
<dbReference type="GO" id="GO:0004519">
    <property type="term" value="F:endonuclease activity"/>
    <property type="evidence" value="ECO:0007669"/>
    <property type="project" value="UniProtKB-KW"/>
</dbReference>
<dbReference type="SMART" id="SM00343">
    <property type="entry name" value="ZnF_C2HC"/>
    <property type="match status" value="1"/>
</dbReference>
<keyword evidence="11" id="KW-0812">Transmembrane</keyword>
<dbReference type="GO" id="GO:0016787">
    <property type="term" value="F:hydrolase activity"/>
    <property type="evidence" value="ECO:0007669"/>
    <property type="project" value="UniProtKB-KW"/>
</dbReference>
<dbReference type="InterPro" id="IPR050951">
    <property type="entry name" value="Retrovirus_Pol_polyprotein"/>
</dbReference>
<dbReference type="SUPFAM" id="SSF56672">
    <property type="entry name" value="DNA/RNA polymerases"/>
    <property type="match status" value="1"/>
</dbReference>
<keyword evidence="16" id="KW-1185">Reference proteome</keyword>
<dbReference type="EC" id="2.7.7.49" evidence="1"/>
<feature type="transmembrane region" description="Helical" evidence="11">
    <location>
        <begin position="2084"/>
        <end position="2104"/>
    </location>
</feature>
<keyword evidence="4" id="KW-0540">Nuclease</keyword>
<dbReference type="Gene3D" id="1.10.340.70">
    <property type="match status" value="1"/>
</dbReference>
<dbReference type="GO" id="GO:0019899">
    <property type="term" value="F:enzyme binding"/>
    <property type="evidence" value="ECO:0007669"/>
    <property type="project" value="UniProtKB-ARBA"/>
</dbReference>
<dbReference type="InterPro" id="IPR041588">
    <property type="entry name" value="Integrase_H2C2"/>
</dbReference>
<dbReference type="InterPro" id="IPR021109">
    <property type="entry name" value="Peptidase_aspartic_dom_sf"/>
</dbReference>
<dbReference type="PROSITE" id="PS50158">
    <property type="entry name" value="ZF_CCHC"/>
    <property type="match status" value="1"/>
</dbReference>
<feature type="region of interest" description="Disordered" evidence="10">
    <location>
        <begin position="1958"/>
        <end position="1987"/>
    </location>
</feature>
<dbReference type="InterPro" id="IPR000477">
    <property type="entry name" value="RT_dom"/>
</dbReference>
<name>A0A016T554_9BILA</name>
<proteinExistence type="predicted"/>
<dbReference type="InterPro" id="IPR001584">
    <property type="entry name" value="Integrase_cat-core"/>
</dbReference>
<keyword evidence="9" id="KW-0175">Coiled coil</keyword>
<feature type="domain" description="CCHC-type" evidence="12">
    <location>
        <begin position="318"/>
        <end position="334"/>
    </location>
</feature>
<gene>
    <name evidence="15" type="primary">Acey_s0138.g2082</name>
    <name evidence="15" type="ORF">Y032_0138g2082</name>
</gene>
<dbReference type="Gene3D" id="3.10.10.10">
    <property type="entry name" value="HIV Type 1 Reverse Transcriptase, subunit A, domain 1"/>
    <property type="match status" value="1"/>
</dbReference>
<evidence type="ECO:0000256" key="11">
    <source>
        <dbReference type="SAM" id="Phobius"/>
    </source>
</evidence>
<dbReference type="PANTHER" id="PTHR37984:SF5">
    <property type="entry name" value="PROTEIN NYNRIN-LIKE"/>
    <property type="match status" value="1"/>
</dbReference>
<dbReference type="PROSITE" id="PS50878">
    <property type="entry name" value="RT_POL"/>
    <property type="match status" value="1"/>
</dbReference>
<dbReference type="CDD" id="cd01647">
    <property type="entry name" value="RT_LTR"/>
    <property type="match status" value="1"/>
</dbReference>
<dbReference type="Pfam" id="PF17917">
    <property type="entry name" value="RT_RNaseH"/>
    <property type="match status" value="1"/>
</dbReference>
<keyword evidence="11" id="KW-1133">Transmembrane helix</keyword>
<feature type="domain" description="Integrase catalytic" evidence="14">
    <location>
        <begin position="1280"/>
        <end position="1438"/>
    </location>
</feature>
<dbReference type="CDD" id="cd00303">
    <property type="entry name" value="retropepsin_like"/>
    <property type="match status" value="1"/>
</dbReference>
<feature type="domain" description="Reverse transcriptase" evidence="13">
    <location>
        <begin position="721"/>
        <end position="900"/>
    </location>
</feature>
<dbReference type="InterPro" id="IPR043502">
    <property type="entry name" value="DNA/RNA_pol_sf"/>
</dbReference>
<feature type="coiled-coil region" evidence="9">
    <location>
        <begin position="1464"/>
        <end position="1491"/>
    </location>
</feature>
<dbReference type="Pfam" id="PF00665">
    <property type="entry name" value="rve"/>
    <property type="match status" value="1"/>
</dbReference>
<dbReference type="GO" id="GO:0003676">
    <property type="term" value="F:nucleic acid binding"/>
    <property type="evidence" value="ECO:0007669"/>
    <property type="project" value="InterPro"/>
</dbReference>
<dbReference type="InterPro" id="IPR012337">
    <property type="entry name" value="RNaseH-like_sf"/>
</dbReference>
<dbReference type="Pfam" id="PF17921">
    <property type="entry name" value="Integrase_H2C2"/>
    <property type="match status" value="1"/>
</dbReference>
<dbReference type="FunFam" id="1.10.340.70:FF:000001">
    <property type="entry name" value="Retrovirus-related Pol polyprotein from transposon gypsy-like Protein"/>
    <property type="match status" value="1"/>
</dbReference>
<dbReference type="InterPro" id="IPR036397">
    <property type="entry name" value="RNaseH_sf"/>
</dbReference>
<dbReference type="Gene3D" id="4.10.60.10">
    <property type="entry name" value="Zinc finger, CCHC-type"/>
    <property type="match status" value="1"/>
</dbReference>
<keyword evidence="8" id="KW-0863">Zinc-finger</keyword>
<evidence type="ECO:0000256" key="4">
    <source>
        <dbReference type="ARBA" id="ARBA00022722"/>
    </source>
</evidence>
<dbReference type="CDD" id="cd09274">
    <property type="entry name" value="RNase_HI_RT_Ty3"/>
    <property type="match status" value="1"/>
</dbReference>
<keyword evidence="2" id="KW-0808">Transferase</keyword>
<dbReference type="STRING" id="53326.A0A016T554"/>
<evidence type="ECO:0000256" key="7">
    <source>
        <dbReference type="ARBA" id="ARBA00022918"/>
    </source>
</evidence>
<dbReference type="InterPro" id="IPR041373">
    <property type="entry name" value="RT_RNaseH"/>
</dbReference>
<dbReference type="PROSITE" id="PS50994">
    <property type="entry name" value="INTEGRASE"/>
    <property type="match status" value="1"/>
</dbReference>
<feature type="region of interest" description="Disordered" evidence="10">
    <location>
        <begin position="497"/>
        <end position="533"/>
    </location>
</feature>
<dbReference type="GO" id="GO:0005737">
    <property type="term" value="C:cytoplasm"/>
    <property type="evidence" value="ECO:0007669"/>
    <property type="project" value="UniProtKB-ARBA"/>
</dbReference>
<dbReference type="OrthoDB" id="8026949at2759"/>
<keyword evidence="5" id="KW-0255">Endonuclease</keyword>
<dbReference type="Gene3D" id="3.30.70.270">
    <property type="match status" value="2"/>
</dbReference>
<organism evidence="15 16">
    <name type="scientific">Ancylostoma ceylanicum</name>
    <dbReference type="NCBI Taxonomy" id="53326"/>
    <lineage>
        <taxon>Eukaryota</taxon>
        <taxon>Metazoa</taxon>
        <taxon>Ecdysozoa</taxon>
        <taxon>Nematoda</taxon>
        <taxon>Chromadorea</taxon>
        <taxon>Rhabditida</taxon>
        <taxon>Rhabditina</taxon>
        <taxon>Rhabditomorpha</taxon>
        <taxon>Strongyloidea</taxon>
        <taxon>Ancylostomatidae</taxon>
        <taxon>Ancylostomatinae</taxon>
        <taxon>Ancylostoma</taxon>
    </lineage>
</organism>
<keyword evidence="8" id="KW-0862">Zinc</keyword>
<evidence type="ECO:0000259" key="12">
    <source>
        <dbReference type="PROSITE" id="PS50158"/>
    </source>
</evidence>
<evidence type="ECO:0000313" key="15">
    <source>
        <dbReference type="EMBL" id="EYB97729.1"/>
    </source>
</evidence>
<evidence type="ECO:0000256" key="10">
    <source>
        <dbReference type="SAM" id="MobiDB-lite"/>
    </source>
</evidence>
<dbReference type="GO" id="GO:0008270">
    <property type="term" value="F:zinc ion binding"/>
    <property type="evidence" value="ECO:0007669"/>
    <property type="project" value="UniProtKB-KW"/>
</dbReference>
<dbReference type="PANTHER" id="PTHR37984">
    <property type="entry name" value="PROTEIN CBG26694"/>
    <property type="match status" value="1"/>
</dbReference>
<evidence type="ECO:0000256" key="6">
    <source>
        <dbReference type="ARBA" id="ARBA00022801"/>
    </source>
</evidence>
<dbReference type="Pfam" id="PF00078">
    <property type="entry name" value="RVT_1"/>
    <property type="match status" value="1"/>
</dbReference>
<keyword evidence="6" id="KW-0378">Hydrolase</keyword>
<dbReference type="InterPro" id="IPR036875">
    <property type="entry name" value="Znf_CCHC_sf"/>
</dbReference>
<dbReference type="Proteomes" id="UP000024635">
    <property type="component" value="Unassembled WGS sequence"/>
</dbReference>
<dbReference type="FunFam" id="3.30.70.270:FF:000020">
    <property type="entry name" value="Transposon Tf2-6 polyprotein-like Protein"/>
    <property type="match status" value="1"/>
</dbReference>
<evidence type="ECO:0000259" key="14">
    <source>
        <dbReference type="PROSITE" id="PS50994"/>
    </source>
</evidence>
<keyword evidence="8" id="KW-0479">Metal-binding</keyword>
<evidence type="ECO:0000256" key="3">
    <source>
        <dbReference type="ARBA" id="ARBA00022695"/>
    </source>
</evidence>
<dbReference type="InterPro" id="IPR001878">
    <property type="entry name" value="Znf_CCHC"/>
</dbReference>
<feature type="compositionally biased region" description="Basic and acidic residues" evidence="10">
    <location>
        <begin position="503"/>
        <end position="533"/>
    </location>
</feature>
<protein>
    <recommendedName>
        <fullName evidence="1">RNA-directed DNA polymerase</fullName>
        <ecNumber evidence="1">2.7.7.49</ecNumber>
    </recommendedName>
</protein>
<dbReference type="GO" id="GO:0042575">
    <property type="term" value="C:DNA polymerase complex"/>
    <property type="evidence" value="ECO:0007669"/>
    <property type="project" value="UniProtKB-ARBA"/>
</dbReference>
<accession>A0A016T554</accession>
<keyword evidence="7" id="KW-0695">RNA-directed DNA polymerase</keyword>
<sequence length="2119" mass="240731">MATITNEQMETGDGTDVNDELHQQEVKSAIASLTVSEPRIEPLVSKGEQERTGPTQFLDWNTVRTRLEATFNEITGNASAVRRSGRFKRKYSNVIQDDSALLEILGDDHLTGRAKSIYLTLPSGVKERGFEAVIEKMNKLLAKDSTAARIRALAEMKKLKIRSDQSVADFCLVIEKLGSIANPQSSPEERSIEYAQILLSNLEDWPEYVYLMSAVHKAAPVTAYDEIKQLAISIEQTRVMARTEKSKSVTQRFRWKEVSGTKESTEDWRSRYKQYYHGRTEDHRATECEKPRRSTENKDPTARNFIEEDHRITSNETRKCYNCAKFGHIGRNCPLRHGQVNQVKGRRILEEGTPENGSISKIIEKAYSRGMRASHNELEQSEMIGKRFLTSIEILGNETEALIDTGSMVSILSIGILRSAQQRGIDVDALETIGSDSMKPVYDASNNKMKFLGAVYVDVAIKGGRKSRVPFHISQEKGCEVLLGTNALNNLGVTINISPPQSEKQHEEVKKKETNQHEEVKKKETNQHEEVKKKETNKVRVIKRTYIPPQSSALVTVHCNTSEEDTDYVLWATKEGVASGVYSIRNQQTTVPINNTTSSPLMLKEGEEVAYWGTEKLRENWRELTPTMMDTEDFEPDSTNRRFILHNQIAKNTKDGKIHPLIQEVLDEYSEAFSVCDKELTRTKLAEMTIDTGENGPIKLKTRPVPLAVRPKLREMLEDLEKRAIIEKSKSPWAFPIVLVEKKDGSLRLCVDYRELNKRIVQDSYPLPTMDALLQSLSGKRFFSTLDLCSGYWQIPVAQKDKEKTAFTTPVGLFHFCVTPFGLSTSPPVFQRMMDTLLHGLIGEEIFCYIDDIIVCTETEERHVELLKEICTRMIDANLRLKAQKCYIMQTEVSFLGHIIDEQGVHMDPEKVRAIEMYPTPKNVKELKTFLGMAAFYRKFCLGFSKISGCLYSLTSPKAKWLWESQQQAAFENLKKMITTAPVLTQPDIEKARTGSRPFVIFTDASTYGIGAVLSQEDDDGLLHPVYFASKSLSKSERRYHVTDLEALALVFAVRRFHMFIYGVKTVVKTDHQPLTALFKRSNVSARVLRWALELQRYHLEIQFVKGRANAVADALSRGLPKGLEDAPSSMEGLNDAVVNTMEVKEKSKWFKELETDPQLGAVIRHIEKGGNEGTISFAGMKHPIRMEDFVVDEGELKMYTEDGSLVLVVPKSARFEIFHEAHSGTFAGHFSTHKLYNLLRKRVFWPGMIQDVRKWTKECQKCFIYNANQAIVPPLKPIITTNPYELVGVDILELGITSKGNRYAVTIIDHFSKYGAAYPVPDKTAETVANTLFLRWIAEGCRWPKAIMSDKGGEFENKVMQEITKITGIQHVTTKGYNPRENGITERLNGTIVAMLRKSTPVATEWDTRLPYCMMAYNITPHAATGESPYFLLHGRDPVFPSAIAPTNGISWYKMHETLDHYKTEILQAITETQERVRDYNERVRESMKKVYDERNKVHKLRNPKVGDRVYVRSPAEKSKSTHPKFVCEWAGPFRVLQTSPNSALVTRIGENAEPQRIQLDMLRVVPNYISDERVDTVTQRGRRGRKPKEKTCVLLTSCFRGITLESPEQVGHVEYQCADECFHGVTLGDIEGINFIGACAKTPFKSVWAAWKAASIFIRRDIDDASKIKYFRKGTVSLDETALKYVLKVAYERCVDWTEFITSTPRIQKHQRVEETAFVGMYDEALRDLKQEMEKEDRRNRPQKKGPIGYATIASGRVLEKDNIRVDKNDNDNSGTIITKAIVTFEEMEHTLCEWRTFGTWVLVWPIDKHPLENTIENILRCIIDHMKAGGKVVTAWTPIVENNCVDWYAMRDLWVFMDDTLKKCAGVGQMFTTARNHVKQGRVFLETGAPEGSAQYYGTYKGVGLAKYLYVAIKRTATGAILPSFPDDRFKRPPRTAATRGSGMSDQDDQILTKKRPQSIISTSGGGKIQDKRAKSPWSPRRARPSPGIADCLLVSNPLPVVYSVSNKLLLICESYNSSLNFSFKLYLTYKLQDNLLNNFIKGDRWCPIFLFGVKCPHSTWYFSYYCCGEAMSKCCMNLTVLGYFGMFIAIVLMIMTVYIYRKHGRICSFFCSGHC</sequence>
<feature type="region of interest" description="Disordered" evidence="10">
    <location>
        <begin position="280"/>
        <end position="304"/>
    </location>
</feature>
<evidence type="ECO:0000256" key="8">
    <source>
        <dbReference type="PROSITE-ProRule" id="PRU00047"/>
    </source>
</evidence>
<evidence type="ECO:0000256" key="9">
    <source>
        <dbReference type="SAM" id="Coils"/>
    </source>
</evidence>
<evidence type="ECO:0000256" key="2">
    <source>
        <dbReference type="ARBA" id="ARBA00022679"/>
    </source>
</evidence>
<dbReference type="InterPro" id="IPR043128">
    <property type="entry name" value="Rev_trsase/Diguanyl_cyclase"/>
</dbReference>
<dbReference type="GO" id="GO:0003964">
    <property type="term" value="F:RNA-directed DNA polymerase activity"/>
    <property type="evidence" value="ECO:0007669"/>
    <property type="project" value="UniProtKB-KW"/>
</dbReference>
<dbReference type="Gene3D" id="2.40.70.10">
    <property type="entry name" value="Acid Proteases"/>
    <property type="match status" value="1"/>
</dbReference>
<evidence type="ECO:0000256" key="1">
    <source>
        <dbReference type="ARBA" id="ARBA00012493"/>
    </source>
</evidence>